<dbReference type="EMBL" id="CABVQC010000062">
    <property type="protein sequence ID" value="VWC34688.1"/>
    <property type="molecule type" value="Genomic_DNA"/>
</dbReference>
<dbReference type="RefSeq" id="WP_175025538.1">
    <property type="nucleotide sequence ID" value="NZ_CABVQC010000062.1"/>
</dbReference>
<dbReference type="PROSITE" id="PS51257">
    <property type="entry name" value="PROKAR_LIPOPROTEIN"/>
    <property type="match status" value="1"/>
</dbReference>
<gene>
    <name evidence="2" type="ORF">BLA13014_06479</name>
</gene>
<proteinExistence type="predicted"/>
<feature type="compositionally biased region" description="Pro residues" evidence="1">
    <location>
        <begin position="326"/>
        <end position="335"/>
    </location>
</feature>
<dbReference type="AlphaFoldDB" id="A0A6P2RHL5"/>
<organism evidence="2 3">
    <name type="scientific">Burkholderia aenigmatica</name>
    <dbReference type="NCBI Taxonomy" id="2015348"/>
    <lineage>
        <taxon>Bacteria</taxon>
        <taxon>Pseudomonadati</taxon>
        <taxon>Pseudomonadota</taxon>
        <taxon>Betaproteobacteria</taxon>
        <taxon>Burkholderiales</taxon>
        <taxon>Burkholderiaceae</taxon>
        <taxon>Burkholderia</taxon>
        <taxon>Burkholderia cepacia complex</taxon>
    </lineage>
</organism>
<evidence type="ECO:0000313" key="2">
    <source>
        <dbReference type="EMBL" id="VWC34688.1"/>
    </source>
</evidence>
<protein>
    <recommendedName>
        <fullName evidence="4">Lipoprotein</fullName>
    </recommendedName>
</protein>
<feature type="region of interest" description="Disordered" evidence="1">
    <location>
        <begin position="313"/>
        <end position="335"/>
    </location>
</feature>
<sequence length="335" mass="37899">MTTGERGLFKSTIFQSAKWLVLIPACASLAGCPPLIVPHFTTSKYGAVYSIPDDPRPWLTLENDGISLYLYQECDHPKQGCRRQKLVALKHGTRPDWKPLLDANLISWRVQDLNAPMRRPLSAYVPGTRYRFMGTFGHYPEITFAIPTELVSSKAIPNRYTQLEDFNDIVYPADIDVQLVIYDDDHQWIFSNQPNFKSDGKKHPTDLFIPSKLFRFDSDDARLHRPMALYYVSTVTRPIGYRVIAGQAAESQQDKTPLGHWQIALADITFPSSILKLDTATADTRTVAGQPTLACDYSHTQFNLGWMDEAHHSPPSEAYRNGCEPYQPPPEPEGK</sequence>
<evidence type="ECO:0000256" key="1">
    <source>
        <dbReference type="SAM" id="MobiDB-lite"/>
    </source>
</evidence>
<evidence type="ECO:0000313" key="3">
    <source>
        <dbReference type="Proteomes" id="UP000494261"/>
    </source>
</evidence>
<name>A0A6P2RHL5_9BURK</name>
<accession>A0A6P2RHL5</accession>
<reference evidence="2 3" key="1">
    <citation type="submission" date="2019-09" db="EMBL/GenBank/DDBJ databases">
        <authorList>
            <person name="Depoorter E."/>
        </authorList>
    </citation>
    <scope>NUCLEOTIDE SEQUENCE [LARGE SCALE GENOMIC DNA]</scope>
    <source>
        <strain evidence="2">LMG 13014</strain>
    </source>
</reference>
<evidence type="ECO:0008006" key="4">
    <source>
        <dbReference type="Google" id="ProtNLM"/>
    </source>
</evidence>
<dbReference type="Proteomes" id="UP000494261">
    <property type="component" value="Unassembled WGS sequence"/>
</dbReference>